<proteinExistence type="predicted"/>
<feature type="chain" id="PRO_5004558229" evidence="1">
    <location>
        <begin position="29"/>
        <end position="147"/>
    </location>
</feature>
<reference evidence="2 3" key="1">
    <citation type="journal article" date="2013" name="PLoS ONE">
        <title>Predicting the Proteins of Angomonas deanei, Strigomonas culicis and Their Respective Endosymbionts Reveals New Aspects of the Trypanosomatidae Family.</title>
        <authorList>
            <person name="Motta M.C."/>
            <person name="Martins A.C."/>
            <person name="de Souza S.S."/>
            <person name="Catta-Preta C.M."/>
            <person name="Silva R."/>
            <person name="Klein C.C."/>
            <person name="de Almeida L.G."/>
            <person name="de Lima Cunha O."/>
            <person name="Ciapina L.P."/>
            <person name="Brocchi M."/>
            <person name="Colabardini A.C."/>
            <person name="de Araujo Lima B."/>
            <person name="Machado C.R."/>
            <person name="de Almeida Soares C.M."/>
            <person name="Probst C.M."/>
            <person name="de Menezes C.B."/>
            <person name="Thompson C.E."/>
            <person name="Bartholomeu D.C."/>
            <person name="Gradia D.F."/>
            <person name="Pavoni D.P."/>
            <person name="Grisard E.C."/>
            <person name="Fantinatti-Garboggini F."/>
            <person name="Marchini F.K."/>
            <person name="Rodrigues-Luiz G.F."/>
            <person name="Wagner G."/>
            <person name="Goldman G.H."/>
            <person name="Fietto J.L."/>
            <person name="Elias M.C."/>
            <person name="Goldman M.H."/>
            <person name="Sagot M.F."/>
            <person name="Pereira M."/>
            <person name="Stoco P.H."/>
            <person name="de Mendonca-Neto R.P."/>
            <person name="Teixeira S.M."/>
            <person name="Maciel T.E."/>
            <person name="de Oliveira Mendes T.A."/>
            <person name="Urmenyi T.P."/>
            <person name="de Souza W."/>
            <person name="Schenkman S."/>
            <person name="de Vasconcelos A.T."/>
        </authorList>
    </citation>
    <scope>NUCLEOTIDE SEQUENCE [LARGE SCALE GENOMIC DNA]</scope>
</reference>
<dbReference type="Proteomes" id="UP000015354">
    <property type="component" value="Unassembled WGS sequence"/>
</dbReference>
<dbReference type="AlphaFoldDB" id="S9UX02"/>
<sequence length="147" mass="16646">MGRLHHRGRARRCALARTLLALIRGGQHARVHVVPRGDGRGHGEGRRPAHAEALVLRLGARLALRVRLLPRGRLQALDELVLVRHRRRRAHCGGGGARLHRRRPARRLFRLAGRARAAALLRGGQHALRDLLVGEHGRRRPRRRGRR</sequence>
<organism evidence="2 3">
    <name type="scientific">Strigomonas culicis</name>
    <dbReference type="NCBI Taxonomy" id="28005"/>
    <lineage>
        <taxon>Eukaryota</taxon>
        <taxon>Discoba</taxon>
        <taxon>Euglenozoa</taxon>
        <taxon>Kinetoplastea</taxon>
        <taxon>Metakinetoplastina</taxon>
        <taxon>Trypanosomatida</taxon>
        <taxon>Trypanosomatidae</taxon>
        <taxon>Strigomonadinae</taxon>
        <taxon>Strigomonas</taxon>
    </lineage>
</organism>
<comment type="caution">
    <text evidence="2">The sequence shown here is derived from an EMBL/GenBank/DDBJ whole genome shotgun (WGS) entry which is preliminary data.</text>
</comment>
<evidence type="ECO:0000256" key="1">
    <source>
        <dbReference type="SAM" id="SignalP"/>
    </source>
</evidence>
<accession>S9UX02</accession>
<keyword evidence="1" id="KW-0732">Signal</keyword>
<evidence type="ECO:0000313" key="2">
    <source>
        <dbReference type="EMBL" id="EPY15035.1"/>
    </source>
</evidence>
<name>S9UX02_9TRYP</name>
<gene>
    <name evidence="2" type="ORF">STCU_12386</name>
</gene>
<keyword evidence="3" id="KW-1185">Reference proteome</keyword>
<protein>
    <submittedName>
        <fullName evidence="2">Uncharacterized protein</fullName>
    </submittedName>
</protein>
<dbReference type="EMBL" id="ATMH01012697">
    <property type="protein sequence ID" value="EPY15035.1"/>
    <property type="molecule type" value="Genomic_DNA"/>
</dbReference>
<evidence type="ECO:0000313" key="3">
    <source>
        <dbReference type="Proteomes" id="UP000015354"/>
    </source>
</evidence>
<feature type="signal peptide" evidence="1">
    <location>
        <begin position="1"/>
        <end position="28"/>
    </location>
</feature>